<dbReference type="EMBL" id="JADEYC010000032">
    <property type="protein sequence ID" value="MBE9376114.1"/>
    <property type="molecule type" value="Genomic_DNA"/>
</dbReference>
<dbReference type="InterPro" id="IPR010982">
    <property type="entry name" value="Lambda_DNA-bd_dom_sf"/>
</dbReference>
<dbReference type="SMART" id="SM00530">
    <property type="entry name" value="HTH_XRE"/>
    <property type="match status" value="1"/>
</dbReference>
<comment type="caution">
    <text evidence="2">The sequence shown here is derived from an EMBL/GenBank/DDBJ whole genome shotgun (WGS) entry which is preliminary data.</text>
</comment>
<organism evidence="2 3">
    <name type="scientific">Saccharopolyspora montiporae</name>
    <dbReference type="NCBI Taxonomy" id="2781240"/>
    <lineage>
        <taxon>Bacteria</taxon>
        <taxon>Bacillati</taxon>
        <taxon>Actinomycetota</taxon>
        <taxon>Actinomycetes</taxon>
        <taxon>Pseudonocardiales</taxon>
        <taxon>Pseudonocardiaceae</taxon>
        <taxon>Saccharopolyspora</taxon>
    </lineage>
</organism>
<dbReference type="InterPro" id="IPR043917">
    <property type="entry name" value="DUF5753"/>
</dbReference>
<gene>
    <name evidence="2" type="ORF">IQ251_16810</name>
</gene>
<evidence type="ECO:0000313" key="3">
    <source>
        <dbReference type="Proteomes" id="UP000598360"/>
    </source>
</evidence>
<reference evidence="2" key="1">
    <citation type="submission" date="2020-10" db="EMBL/GenBank/DDBJ databases">
        <title>Diversity and distribution of actinomycetes associated with coral in the coast of Hainan.</title>
        <authorList>
            <person name="Li F."/>
        </authorList>
    </citation>
    <scope>NUCLEOTIDE SEQUENCE</scope>
    <source>
        <strain evidence="2">HNM0983</strain>
    </source>
</reference>
<keyword evidence="3" id="KW-1185">Reference proteome</keyword>
<dbReference type="Proteomes" id="UP000598360">
    <property type="component" value="Unassembled WGS sequence"/>
</dbReference>
<dbReference type="Gene3D" id="1.10.260.40">
    <property type="entry name" value="lambda repressor-like DNA-binding domains"/>
    <property type="match status" value="1"/>
</dbReference>
<dbReference type="GO" id="GO:0003677">
    <property type="term" value="F:DNA binding"/>
    <property type="evidence" value="ECO:0007669"/>
    <property type="project" value="InterPro"/>
</dbReference>
<dbReference type="PROSITE" id="PS50943">
    <property type="entry name" value="HTH_CROC1"/>
    <property type="match status" value="1"/>
</dbReference>
<evidence type="ECO:0000313" key="2">
    <source>
        <dbReference type="EMBL" id="MBE9376114.1"/>
    </source>
</evidence>
<proteinExistence type="predicted"/>
<dbReference type="RefSeq" id="WP_193929558.1">
    <property type="nucleotide sequence ID" value="NZ_JADEYC010000032.1"/>
</dbReference>
<name>A0A929BA69_9PSEU</name>
<dbReference type="SUPFAM" id="SSF47413">
    <property type="entry name" value="lambda repressor-like DNA-binding domains"/>
    <property type="match status" value="1"/>
</dbReference>
<feature type="domain" description="HTH cro/C1-type" evidence="1">
    <location>
        <begin position="2"/>
        <end position="56"/>
    </location>
</feature>
<sequence length="270" mass="30255">MLRQIRQSAGKSREEAAGWLEITVQTLSKVELGRQAIKGPHVRLLCQLYGTDAGTMDNMLRLAQEANQRGWWTSYRDTVPEWFRQFVGFECDASTLWEYQAEFVPGLLQTPAYAEAITRAARPDIGDTELARVVQVRRERQEQFNAGDPAELNAFLNEAILRRVVGSAETMREQLDHLSAASKWDHVSLRVVPFSAGAHAAMAASFVLMQFPEEEAPAFAYLENDRGAVYQEDPGDVERYTVMIEQLDGLAASADDSRVMLDKAARSQQA</sequence>
<dbReference type="CDD" id="cd00093">
    <property type="entry name" value="HTH_XRE"/>
    <property type="match status" value="1"/>
</dbReference>
<dbReference type="Pfam" id="PF13560">
    <property type="entry name" value="HTH_31"/>
    <property type="match status" value="1"/>
</dbReference>
<accession>A0A929BA69</accession>
<protein>
    <submittedName>
        <fullName evidence="2">Helix-turn-helix domain-containing protein</fullName>
    </submittedName>
</protein>
<dbReference type="AlphaFoldDB" id="A0A929BA69"/>
<evidence type="ECO:0000259" key="1">
    <source>
        <dbReference type="PROSITE" id="PS50943"/>
    </source>
</evidence>
<dbReference type="Pfam" id="PF19054">
    <property type="entry name" value="DUF5753"/>
    <property type="match status" value="1"/>
</dbReference>
<dbReference type="InterPro" id="IPR001387">
    <property type="entry name" value="Cro/C1-type_HTH"/>
</dbReference>